<comment type="caution">
    <text evidence="1">The sequence shown here is derived from an EMBL/GenBank/DDBJ whole genome shotgun (WGS) entry which is preliminary data.</text>
</comment>
<proteinExistence type="predicted"/>
<reference evidence="1 2" key="1">
    <citation type="submission" date="2018-05" db="EMBL/GenBank/DDBJ databases">
        <title>Genomic Encyclopedia of Type Strains, Phase IV (KMG-V): Genome sequencing to study the core and pangenomes of soil and plant-associated prokaryotes.</title>
        <authorList>
            <person name="Whitman W."/>
        </authorList>
    </citation>
    <scope>NUCLEOTIDE SEQUENCE [LARGE SCALE GENOMIC DNA]</scope>
    <source>
        <strain evidence="1 2">SIr-6563</strain>
    </source>
</reference>
<sequence>MFASSLLLLAVAALLGQAVWTRAKARPSLQPVRVRTDRPRRPW</sequence>
<organism evidence="1 2">
    <name type="scientific">Paraburkholderia tropica</name>
    <dbReference type="NCBI Taxonomy" id="92647"/>
    <lineage>
        <taxon>Bacteria</taxon>
        <taxon>Pseudomonadati</taxon>
        <taxon>Pseudomonadota</taxon>
        <taxon>Betaproteobacteria</taxon>
        <taxon>Burkholderiales</taxon>
        <taxon>Burkholderiaceae</taxon>
        <taxon>Paraburkholderia</taxon>
    </lineage>
</organism>
<dbReference type="Proteomes" id="UP000247515">
    <property type="component" value="Unassembled WGS sequence"/>
</dbReference>
<dbReference type="EMBL" id="QJJV01000045">
    <property type="protein sequence ID" value="PXX04397.1"/>
    <property type="molecule type" value="Genomic_DNA"/>
</dbReference>
<protein>
    <submittedName>
        <fullName evidence="1">Uncharacterized protein</fullName>
    </submittedName>
</protein>
<accession>A0ABX5MDZ9</accession>
<evidence type="ECO:0000313" key="2">
    <source>
        <dbReference type="Proteomes" id="UP000247515"/>
    </source>
</evidence>
<evidence type="ECO:0000313" key="1">
    <source>
        <dbReference type="EMBL" id="PXX04397.1"/>
    </source>
</evidence>
<keyword evidence="2" id="KW-1185">Reference proteome</keyword>
<name>A0ABX5MDZ9_9BURK</name>
<gene>
    <name evidence="1" type="ORF">C7400_14522</name>
</gene>